<feature type="compositionally biased region" description="Basic and acidic residues" evidence="1">
    <location>
        <begin position="1011"/>
        <end position="1023"/>
    </location>
</feature>
<dbReference type="InterPro" id="IPR032770">
    <property type="entry name" value="DUF4537"/>
</dbReference>
<feature type="region of interest" description="Disordered" evidence="1">
    <location>
        <begin position="1153"/>
        <end position="1329"/>
    </location>
</feature>
<feature type="compositionally biased region" description="Polar residues" evidence="1">
    <location>
        <begin position="2904"/>
        <end position="2922"/>
    </location>
</feature>
<dbReference type="EMBL" id="KL596804">
    <property type="protein sequence ID" value="KER24597.1"/>
    <property type="molecule type" value="Genomic_DNA"/>
</dbReference>
<feature type="region of interest" description="Disordered" evidence="1">
    <location>
        <begin position="2354"/>
        <end position="2401"/>
    </location>
</feature>
<feature type="compositionally biased region" description="Basic and acidic residues" evidence="1">
    <location>
        <begin position="1269"/>
        <end position="1280"/>
    </location>
</feature>
<organism evidence="3 4">
    <name type="scientific">Opisthorchis viverrini</name>
    <name type="common">Southeast Asian liver fluke</name>
    <dbReference type="NCBI Taxonomy" id="6198"/>
    <lineage>
        <taxon>Eukaryota</taxon>
        <taxon>Metazoa</taxon>
        <taxon>Spiralia</taxon>
        <taxon>Lophotrochozoa</taxon>
        <taxon>Platyhelminthes</taxon>
        <taxon>Trematoda</taxon>
        <taxon>Digenea</taxon>
        <taxon>Opisthorchiida</taxon>
        <taxon>Opisthorchiata</taxon>
        <taxon>Opisthorchiidae</taxon>
        <taxon>Opisthorchis</taxon>
    </lineage>
</organism>
<feature type="compositionally biased region" description="Polar residues" evidence="1">
    <location>
        <begin position="2130"/>
        <end position="2142"/>
    </location>
</feature>
<protein>
    <recommendedName>
        <fullName evidence="2">DUF4537 domain-containing protein</fullName>
    </recommendedName>
</protein>
<name>A0A074ZG14_OPIVI</name>
<feature type="region of interest" description="Disordered" evidence="1">
    <location>
        <begin position="2200"/>
        <end position="2251"/>
    </location>
</feature>
<feature type="compositionally biased region" description="Polar residues" evidence="1">
    <location>
        <begin position="641"/>
        <end position="651"/>
    </location>
</feature>
<feature type="compositionally biased region" description="Pro residues" evidence="1">
    <location>
        <begin position="581"/>
        <end position="602"/>
    </location>
</feature>
<reference evidence="3 4" key="1">
    <citation type="submission" date="2013-11" db="EMBL/GenBank/DDBJ databases">
        <title>Opisthorchis viverrini - life in the bile duct.</title>
        <authorList>
            <person name="Young N.D."/>
            <person name="Nagarajan N."/>
            <person name="Lin S.J."/>
            <person name="Korhonen P.K."/>
            <person name="Jex A.R."/>
            <person name="Hall R.S."/>
            <person name="Safavi-Hemami H."/>
            <person name="Kaewkong W."/>
            <person name="Bertrand D."/>
            <person name="Gao S."/>
            <person name="Seet Q."/>
            <person name="Wongkham S."/>
            <person name="Teh B.T."/>
            <person name="Wongkham C."/>
            <person name="Intapan P.M."/>
            <person name="Maleewong W."/>
            <person name="Yang X."/>
            <person name="Hu M."/>
            <person name="Wang Z."/>
            <person name="Hofmann A."/>
            <person name="Sternberg P.W."/>
            <person name="Tan P."/>
            <person name="Wang J."/>
            <person name="Gasser R.B."/>
        </authorList>
    </citation>
    <scope>NUCLEOTIDE SEQUENCE [LARGE SCALE GENOMIC DNA]</scope>
</reference>
<keyword evidence="4" id="KW-1185">Reference proteome</keyword>
<feature type="region of interest" description="Disordered" evidence="1">
    <location>
        <begin position="3846"/>
        <end position="3878"/>
    </location>
</feature>
<gene>
    <name evidence="3" type="ORF">T265_07788</name>
</gene>
<dbReference type="PANTHER" id="PTHR36721">
    <property type="entry name" value="PROLINE-RICH FAMILY PROTEIN"/>
    <property type="match status" value="1"/>
</dbReference>
<feature type="region of interest" description="Disordered" evidence="1">
    <location>
        <begin position="513"/>
        <end position="755"/>
    </location>
</feature>
<feature type="compositionally biased region" description="Basic and acidic residues" evidence="1">
    <location>
        <begin position="1185"/>
        <end position="1200"/>
    </location>
</feature>
<dbReference type="STRING" id="6198.A0A074ZG14"/>
<dbReference type="CTD" id="20321967"/>
<proteinExistence type="predicted"/>
<feature type="region of interest" description="Disordered" evidence="1">
    <location>
        <begin position="1669"/>
        <end position="1697"/>
    </location>
</feature>
<dbReference type="Proteomes" id="UP000054324">
    <property type="component" value="Unassembled WGS sequence"/>
</dbReference>
<feature type="compositionally biased region" description="Polar residues" evidence="1">
    <location>
        <begin position="728"/>
        <end position="739"/>
    </location>
</feature>
<dbReference type="Pfam" id="PF15057">
    <property type="entry name" value="DUF4537"/>
    <property type="match status" value="1"/>
</dbReference>
<feature type="compositionally biased region" description="Basic and acidic residues" evidence="1">
    <location>
        <begin position="1244"/>
        <end position="1255"/>
    </location>
</feature>
<feature type="compositionally biased region" description="Basic residues" evidence="1">
    <location>
        <begin position="709"/>
        <end position="720"/>
    </location>
</feature>
<dbReference type="GeneID" id="20321967"/>
<feature type="domain" description="DUF4537" evidence="2">
    <location>
        <begin position="375"/>
        <end position="507"/>
    </location>
</feature>
<feature type="compositionally biased region" description="Basic and acidic residues" evidence="1">
    <location>
        <begin position="1153"/>
        <end position="1163"/>
    </location>
</feature>
<dbReference type="KEGG" id="ovi:T265_07788"/>
<feature type="region of interest" description="Disordered" evidence="1">
    <location>
        <begin position="893"/>
        <end position="914"/>
    </location>
</feature>
<feature type="compositionally biased region" description="Polar residues" evidence="1">
    <location>
        <begin position="2223"/>
        <end position="2243"/>
    </location>
</feature>
<feature type="compositionally biased region" description="Low complexity" evidence="1">
    <location>
        <begin position="3989"/>
        <end position="3998"/>
    </location>
</feature>
<accession>A0A074ZG14</accession>
<evidence type="ECO:0000313" key="3">
    <source>
        <dbReference type="EMBL" id="KER24597.1"/>
    </source>
</evidence>
<feature type="compositionally biased region" description="Pro residues" evidence="1">
    <location>
        <begin position="673"/>
        <end position="683"/>
    </location>
</feature>
<feature type="compositionally biased region" description="Low complexity" evidence="1">
    <location>
        <begin position="539"/>
        <end position="548"/>
    </location>
</feature>
<feature type="compositionally biased region" description="Polar residues" evidence="1">
    <location>
        <begin position="1678"/>
        <end position="1690"/>
    </location>
</feature>
<evidence type="ECO:0000259" key="2">
    <source>
        <dbReference type="Pfam" id="PF15057"/>
    </source>
</evidence>
<feature type="region of interest" description="Disordered" evidence="1">
    <location>
        <begin position="3922"/>
        <end position="4025"/>
    </location>
</feature>
<feature type="compositionally biased region" description="Basic and acidic residues" evidence="1">
    <location>
        <begin position="1296"/>
        <end position="1312"/>
    </location>
</feature>
<feature type="region of interest" description="Disordered" evidence="1">
    <location>
        <begin position="1011"/>
        <end position="1126"/>
    </location>
</feature>
<dbReference type="PANTHER" id="PTHR36721:SF1">
    <property type="entry name" value="OS04G0446401 PROTEIN"/>
    <property type="match status" value="1"/>
</dbReference>
<feature type="region of interest" description="Disordered" evidence="1">
    <location>
        <begin position="2904"/>
        <end position="2950"/>
    </location>
</feature>
<feature type="region of interest" description="Disordered" evidence="1">
    <location>
        <begin position="769"/>
        <end position="804"/>
    </location>
</feature>
<sequence length="4213" mass="465329">MSFVYSFFIQKTLYILLNIRNRKFWFDGWYLKRAWKSDIDYMSGVRLQRNNNSDADEEDLLDKVQPHLSPVNISSPHQGADHPCACIHCHFLGQKRARTLSPGSVRSPDPTISDLYHSKSFTLSPDISQREILSDSSDVAIQSMEKSPTAGGVWAWDTKYIPHQRPQSPWLPSGSLSRLYLKRYTCRSCKHRRKGTVRKRLKPSNHIPCCKDALRKRLHPKYVILRSAEASPHDWEFEPKERIPRMNEEESFYGHCQLLEKQLLTFGDSLVDPRSKSVDVNFGLVISPPPAGRSISAGQYQSKPRHILTPTSEKDATSTSADARLLGFGSPTKVSVDSRSKTPAKYPLNLILPVLNPPIGPTSDQMNRILRRHCHQRVIAFNDIDGLFYPGLVQKCVTPETSVIRFRHNGLFSEVPNMLTLPILDIVHTQALNDGDTALVRVKNLNTNCECWVPARIIGGFLGSPDPSFPLRHRYQLKLFSGSKHVFRRRDVLRISPLFYKGLLDYIRAKRGGDLPDQPAATGEEPAKPKLKLRKRQKPQSAAVSPRSIPRPRPKKVKKENETTPSASKAVSPLPRKLPQSAPPPPPPPPLPPPPPPPPLPRTPSKTSRKLGETSFPRPPQKRPPEKQDKFIAPPKPLQLPNKTSNKPTELSSKAPKIAPQPPPSAAPFKAKPAPPRKQPPPSTAVKEPAEKQPPQPPITSAPASTTKAKPKKPPVKKSKRMELSRQHAPTESVLQESPQVAEEMEGQSIVDTTTATIPVLSEDLHAHATGSLTDGLAEQHIRRSPSEDHSDHGESLSMGQQEPTMLAVGEEWPENEHLELVNQTLKAEQEETVQIQTIQEATSPEAGIHTEFTGLEEVSAYKPGREELSPLIEEQTDTISGVLTGLKAGPEVESAKPKTIPSENRLAESSNAPLDGTLETKQTVVDDGTVLSGEQSILEEPLRVSTEASVIGGVSVLTAETDEGSKQAAAQKLILQSDAVTDKVSEGERLRKQVNDEKIVDVELVRSEPEEQFISERSETVKSKATSGPHLQASEEDLGEMQQKPQQVHTGDALQYQVRDSQPLEITQPTESVGHVSGPSISKTTLKDESGASLESPPDAREPPGKTTETNKVSEQPLEDHIPDAVSEKAMISLSPKVSSFKTALEDKAYKKQELRGEERRVSGISVETLPTQKSEDIPGIIPTERKRDERSEVTRTLEEPFVASFSPTPHLLQERKHDEQPSITRKASLDNVLEPQNPSEDVELRKSAEDKIMDGSMLPVTLPKQPTDQHDEQVRTEATDVPEELGAPSTISIESDHSTRASAQERKVDLSKPVTSGISVGEPAAIEQVAEDGRWMKQRMDDGIDETAPLGTSKAAPIEDQREIVVGRGESPQDQSTMASIQERETDLVKPVSSEIPVGEPAAVAQVAEDGRWMKQTMDENISETGSLEALKSEKIDGQRDSENQLAYVKSELIPLPTTLTPSVKELEVSREPLPEKRISDTVIREAEITNVESRSGGAQPMNYDRPETFMVRSDLVGPPLYRTQELSEGEPKHILIDEELLLDSSSPLPSATAAMGRDVEKTETYIPLKDNLGEPSSGEGLHLSEKKQIHGARGIMKVHPHLKLAGPGSDHQLAERKQYESSRIQATSEPIVVTRTEVETEMTIETACKNDRLMTNVRVRVSSPDLLTRDGGASPLSSPSFGATSETEGCEDGEPFGTLTLSVDIQVDVKLGNDGKHYIELQQHGPEEKPFDEDNHGEATEGNVFDTASVRGSSSAGKAQNLQAQTGIVLKTPLKKTSGSRPQSASCIRSSFRTEFSFNQPEGPAIHSARISPLTSVPDYESSPPPIKTRSPDYELDRTVFDKGTTTSHYRVSPKTGEHCATITPTQHISGNELKPTRGPQARGRRGQSARVSARAALLDSGQNYGFVSKISVEIGPLVEDSLIQPDTLKSQPAKENVVNLIALPGSTSEMAPAVSTKVDPIKKPEEPKLVSLKYFTSVDNEPLVTNEMDVIRKKTVQVLTDASVVEEENTNPNTQTADSLVTPREVVVSNEYELELEPTYSEHTSPGPFCSNKYELDTISPIHPDAISSVKAFEAKEYTPIGLSPEAENDESLHVELVRRALAKASMEVQRSVDSEFKDENDHRQSYITSGSDPQAFTDQLVDPSETHGRQVPRTNAADSTLNSLLTSSVIEIVFKTGREGQIELDTVSGINIRTSIEKSHQSLPRQDGYPSGRHRPVSPSSPETTENVRSQQSVTEQRILSPMGKRNSHEIHMQLSTSLDAYAPGPLCKPDKCPQELAMLKSSEIKLSACRCALNKCTCFEHGQSTTPGQGTKIMKLSSVTSQPDKGCILNLAVSVIHADEGELELTTQISTSKKVRSEDGHRDSRNTSPNVRGLGEAHTARNSPQTPTGLANLDDSTVAPKSITFNVSTTTKIDIPKQNMVNCDLFHSNEQHLVISNPDNSELPVPPQRQSNMSPQPLQKHNVTGVKFVQEITQELNANELFHSACPITLENETTIFENSNNSERRKSRTNQLYLPLNQPICPSKSSDEFDGVNHNLVNSTVLRLCNRELGGKVLKTEFETDLGVAGHKKSLDTLVYDVQTKLKSKPCTSCRPEEFSFGNDNCRCWSNNNTELLDSGIWQCFGQRAYADDAASAFQMLNVRQNMHSGHTTNVREYSITSDEQKAVGYLHEHAFFCPSVRFSTALSAWEQSASGVGCRFGRLVEEHSLPVGYGFTEADVASNTPHRSVSQRWEDSRPVCLLVQDELISESESTLRQWNQPCRDSPYSTRTSITKGSHVQGGFYLTNTGITKTHSPLFIAVQKSVIPGVAIQVREWLGTSVTLFPTTNEHPWPEFRIPLETSCPNSGRCRMTSTDSEYGITLLLNSIEQWLLLEDSEVEVSPADMFFLHKHRHSVTFLRTQSQNDKSLRSNPSAQVSEKSQDIEVPAEPIQEKSGASKKSSCHGPRMCSSTALDDGNERMPFYKNLAWNYHQIASTGHLRDSLSECSSDMFQETQLNFKLRYSEPDSEKHWKRHQACKMEAFNFVSILKPSTCLLLEVLCYSVLEETNCESVENLIPLLGSIEPVPTDTQESIDSSASFATSIPQEKDLSRSNSSVDSVLSSSTLPICLRQPTYNTDEHSSYLSSYGCGNSVSGSKTNNELYAPFDDETSSHSTDSYGEKKRSFVSRTDPDMRAHSLDRHMVPAFNYVAEVRKLKSTIHLCDMCLETNCPKSCDPTVTLSSLLTVPTTGRQSRPESQRNGMDFPPKGANSHLIHDYSSQIEPTTKPKQFKIHGNKETLWSSLAVKLCNTTAVPIIVTQSYSFNTVDRSSTCDSLQHSGHKSSEYDETVHKLTEPDEPMQSNPLTIDRYSTHKHDSLPVMALLEITEHCAMSDGMTEVGSREMDKVCWLVSTESRVCMDSNPNTSSSTAGNHPCMSTTPFRCLLSLCYVDLLSAESIRLLEPEGVVVKPQFVEQWTFQVAFELLAAYFDTFFQYPHCALSDYCFKTCLKIRPNFRGPESVDIVSDRNVRKLSNAADCRINAVQSTSKTLAKLASKTSVLPTDQLTCPDFLPSSAQTTRQSLPNDHKTATTTLYKHGDLMGYNYNRTQVHLTRGVEQCTFKAAYPSTADYSRSQPTRLLKLIKTALEAPLRPACALNHYTVQTVQPLLKVYAFSELIGNSFPLCHTGTTQKQSWCTILKSGLNVDSQDSRCLPLKGVAIPHLPTVRRLSLPLTIINSMELVFSVPLTVKPFKKLKAHRSIPRTSIALTCLIKTAYLTKKVSLENTSYDRARTMTDTSHQTMDLTTASELSNGHQRPCSVPESFSTLTRSDISKTFQTSIPEAEGLEGFSENSYTGEVSINSNRLSNVLPSSDRNNKRTPLAKGKVKQHAPTSVTSVVSKVEKPNSYGKSMENLVKGDRRRQWSIPPVKQMVKTIYAGGKQMLKPGKTGKQTRKADPFTGSLLPVAGDVGADTMEKPVKSSPVSHHSSGNSKSFMHRAGRHMSRKQRSSSSSSTASRLFQTLNDADSRKTEPPGTSPYTKSRIPIPVQHPISMMNGCWNRLSLFQTARNQTNAPVLVHGSDSTCEHRIQCDRKISSILYSSATSSCSHTPASALSSYAIKRKCFTNLGKTQKRETAKALNTSDTRSRSALKQVSLNRFPSVSSRIPKLIGDDPNSAGNKHSVFARIRTGISADHHKVCDINHICMATPLKKTAGRSMVTPKREKKFKTSRNN</sequence>
<feature type="compositionally biased region" description="Basic and acidic residues" evidence="1">
    <location>
        <begin position="2115"/>
        <end position="2129"/>
    </location>
</feature>
<feature type="region of interest" description="Disordered" evidence="1">
    <location>
        <begin position="1346"/>
        <end position="1397"/>
    </location>
</feature>
<feature type="compositionally biased region" description="Basic residues" evidence="1">
    <location>
        <begin position="529"/>
        <end position="538"/>
    </location>
</feature>
<feature type="compositionally biased region" description="Polar residues" evidence="1">
    <location>
        <begin position="1059"/>
        <end position="1072"/>
    </location>
</feature>
<feature type="region of interest" description="Disordered" evidence="1">
    <location>
        <begin position="2113"/>
        <end position="2160"/>
    </location>
</feature>
<feature type="compositionally biased region" description="Basic residues" evidence="1">
    <location>
        <begin position="3975"/>
        <end position="3988"/>
    </location>
</feature>
<dbReference type="RefSeq" id="XP_009171664.1">
    <property type="nucleotide sequence ID" value="XM_009173400.1"/>
</dbReference>
<feature type="compositionally biased region" description="Polar residues" evidence="1">
    <location>
        <begin position="2386"/>
        <end position="2395"/>
    </location>
</feature>
<feature type="compositionally biased region" description="Basic and acidic residues" evidence="1">
    <location>
        <begin position="2361"/>
        <end position="2371"/>
    </location>
</feature>
<feature type="compositionally biased region" description="Basic and acidic residues" evidence="1">
    <location>
        <begin position="778"/>
        <end position="795"/>
    </location>
</feature>
<evidence type="ECO:0000256" key="1">
    <source>
        <dbReference type="SAM" id="MobiDB-lite"/>
    </source>
</evidence>
<feature type="region of interest" description="Disordered" evidence="1">
    <location>
        <begin position="3230"/>
        <end position="3255"/>
    </location>
</feature>
<dbReference type="OrthoDB" id="6255377at2759"/>
<feature type="compositionally biased region" description="Low complexity" evidence="1">
    <location>
        <begin position="3960"/>
        <end position="3974"/>
    </location>
</feature>
<evidence type="ECO:0000313" key="4">
    <source>
        <dbReference type="Proteomes" id="UP000054324"/>
    </source>
</evidence>
<feature type="region of interest" description="Disordered" evidence="1">
    <location>
        <begin position="3147"/>
        <end position="3169"/>
    </location>
</feature>